<organism evidence="2 3">
    <name type="scientific">Saimiriine betaherpesvirus 4</name>
    <dbReference type="NCBI Taxonomy" id="1535247"/>
    <lineage>
        <taxon>Viruses</taxon>
        <taxon>Duplodnaviria</taxon>
        <taxon>Heunggongvirae</taxon>
        <taxon>Peploviricota</taxon>
        <taxon>Herviviricetes</taxon>
        <taxon>Herpesvirales</taxon>
        <taxon>Orthoherpesviridae</taxon>
        <taxon>Betaherpesvirinae</taxon>
        <taxon>Cytomegalovirus</taxon>
        <taxon>Cytomegalovirus saimiriinebeta4</taxon>
    </lineage>
</organism>
<accession>G8XSS0</accession>
<protein>
    <submittedName>
        <fullName evidence="2">Membrane protein S2</fullName>
    </submittedName>
</protein>
<name>G8XSS0_9BETA</name>
<gene>
    <name evidence="2" type="primary">S2</name>
</gene>
<reference evidence="2" key="1">
    <citation type="submission" date="2011-12" db="EMBL/GenBank/DDBJ databases">
        <title>Comparative genomics of primate cytomegaloviruses.</title>
        <authorList>
            <person name="Davison A.J."/>
            <person name="Holton M."/>
            <person name="Dolan A."/>
            <person name="Dargan D.J."/>
            <person name="Gatherer D."/>
            <person name="Hayward G.S."/>
        </authorList>
    </citation>
    <scope>NUCLEOTIDE SEQUENCE [LARGE SCALE GENOMIC DNA]</scope>
    <source>
        <strain evidence="2">SqSHV</strain>
    </source>
</reference>
<evidence type="ECO:0000313" key="3">
    <source>
        <dbReference type="Proteomes" id="UP000097892"/>
    </source>
</evidence>
<keyword evidence="1" id="KW-0812">Transmembrane</keyword>
<keyword evidence="1" id="KW-0472">Membrane</keyword>
<keyword evidence="3" id="KW-1185">Reference proteome</keyword>
<dbReference type="RefSeq" id="YP_004940178.1">
    <property type="nucleotide sequence ID" value="NC_016448.1"/>
</dbReference>
<keyword evidence="1" id="KW-1133">Transmembrane helix</keyword>
<sequence length="376" mass="42730">MGNLAALGVVIWTVCFGAVKPREQRYECVQVGHQEIHKGLCIDVSGPERPTVEDYKRMCDVLRLPNGGSVPFSKLPDRIMRDCELEKTVTDQERKELLMYCQHACYEKNKCVVVESRMQCLLKNGRLNLKLELNGDFSYGLKVESVEFYLYNGDAVRIGNGVDCKKMDTKQYVCEENNVAVPLRAREFVVRTATCNVCRWQSHGCVLQESVWDSWLLLNMEDVMRLEIEERWIMVSIGVMWVLLRTGIGVCGGVWLVMRWKWWRAMVFMLVWVMVLLMQLWPSSAGEYLWSLLGGNQSVKDPDFSSVGLVSGNGQLGAVRSGDGKLVGGQVCVGADGRRGVWWTARRKRGVCWALRHDVGRAAAKRELARRPLRMA</sequence>
<feature type="transmembrane region" description="Helical" evidence="1">
    <location>
        <begin position="232"/>
        <end position="258"/>
    </location>
</feature>
<evidence type="ECO:0000256" key="1">
    <source>
        <dbReference type="SAM" id="Phobius"/>
    </source>
</evidence>
<dbReference type="Proteomes" id="UP000097892">
    <property type="component" value="Segment"/>
</dbReference>
<dbReference type="EMBL" id="FJ483967">
    <property type="protein sequence ID" value="AEV80872.1"/>
    <property type="molecule type" value="Genomic_DNA"/>
</dbReference>
<evidence type="ECO:0000313" key="2">
    <source>
        <dbReference type="EMBL" id="AEV80872.1"/>
    </source>
</evidence>
<feature type="transmembrane region" description="Helical" evidence="1">
    <location>
        <begin position="265"/>
        <end position="282"/>
    </location>
</feature>
<dbReference type="KEGG" id="vg:11464338"/>
<dbReference type="GeneID" id="11464338"/>
<proteinExistence type="predicted"/>